<feature type="compositionally biased region" description="Polar residues" evidence="1">
    <location>
        <begin position="186"/>
        <end position="197"/>
    </location>
</feature>
<organism evidence="2 3">
    <name type="scientific">Plectosphaerella cucumerina</name>
    <dbReference type="NCBI Taxonomy" id="40658"/>
    <lineage>
        <taxon>Eukaryota</taxon>
        <taxon>Fungi</taxon>
        <taxon>Dikarya</taxon>
        <taxon>Ascomycota</taxon>
        <taxon>Pezizomycotina</taxon>
        <taxon>Sordariomycetes</taxon>
        <taxon>Hypocreomycetidae</taxon>
        <taxon>Glomerellales</taxon>
        <taxon>Plectosphaerellaceae</taxon>
        <taxon>Plectosphaerella</taxon>
    </lineage>
</organism>
<dbReference type="EMBL" id="JAGPXD010000007">
    <property type="protein sequence ID" value="KAH7347906.1"/>
    <property type="molecule type" value="Genomic_DNA"/>
</dbReference>
<feature type="region of interest" description="Disordered" evidence="1">
    <location>
        <begin position="76"/>
        <end position="98"/>
    </location>
</feature>
<accession>A0A8K0T5E7</accession>
<gene>
    <name evidence="2" type="ORF">B0T11DRAFT_333959</name>
</gene>
<comment type="caution">
    <text evidence="2">The sequence shown here is derived from an EMBL/GenBank/DDBJ whole genome shotgun (WGS) entry which is preliminary data.</text>
</comment>
<feature type="compositionally biased region" description="Low complexity" evidence="1">
    <location>
        <begin position="160"/>
        <end position="171"/>
    </location>
</feature>
<evidence type="ECO:0000256" key="1">
    <source>
        <dbReference type="SAM" id="MobiDB-lite"/>
    </source>
</evidence>
<sequence length="205" mass="21730">MEPMLQSNLAFINDAAHILRTSAPETSAYLMSHHSNLASAGGIDLPESQRQHACNACGHIMVPGQGSELKLEAATKRRHQRQKKTGCPSKATPAPAKSQLLLPPRKTIHCGLCHEVTVIKLPQAPAPSRRKTRGRGGKPELDRPGPGPASARVVSEPPTTATAVKAAANASSKKRAKNRKAGLQALLSQNSQGTRSLSLADLARK</sequence>
<feature type="region of interest" description="Disordered" evidence="1">
    <location>
        <begin position="123"/>
        <end position="205"/>
    </location>
</feature>
<proteinExistence type="predicted"/>
<dbReference type="AlphaFoldDB" id="A0A8K0T5E7"/>
<evidence type="ECO:0000313" key="3">
    <source>
        <dbReference type="Proteomes" id="UP000813385"/>
    </source>
</evidence>
<dbReference type="OrthoDB" id="438080at2759"/>
<dbReference type="GO" id="GO:0006396">
    <property type="term" value="P:RNA processing"/>
    <property type="evidence" value="ECO:0007669"/>
    <property type="project" value="InterPro"/>
</dbReference>
<protein>
    <submittedName>
        <fullName evidence="2">RNAse P Rpr2/Rpp21/SNM1 subunit domain-containing protein</fullName>
    </submittedName>
</protein>
<dbReference type="Proteomes" id="UP000813385">
    <property type="component" value="Unassembled WGS sequence"/>
</dbReference>
<evidence type="ECO:0000313" key="2">
    <source>
        <dbReference type="EMBL" id="KAH7347906.1"/>
    </source>
</evidence>
<keyword evidence="3" id="KW-1185">Reference proteome</keyword>
<name>A0A8K0T5E7_9PEZI</name>
<reference evidence="2" key="1">
    <citation type="journal article" date="2021" name="Nat. Commun.">
        <title>Genetic determinants of endophytism in the Arabidopsis root mycobiome.</title>
        <authorList>
            <person name="Mesny F."/>
            <person name="Miyauchi S."/>
            <person name="Thiergart T."/>
            <person name="Pickel B."/>
            <person name="Atanasova L."/>
            <person name="Karlsson M."/>
            <person name="Huettel B."/>
            <person name="Barry K.W."/>
            <person name="Haridas S."/>
            <person name="Chen C."/>
            <person name="Bauer D."/>
            <person name="Andreopoulos W."/>
            <person name="Pangilinan J."/>
            <person name="LaButti K."/>
            <person name="Riley R."/>
            <person name="Lipzen A."/>
            <person name="Clum A."/>
            <person name="Drula E."/>
            <person name="Henrissat B."/>
            <person name="Kohler A."/>
            <person name="Grigoriev I.V."/>
            <person name="Martin F.M."/>
            <person name="Hacquard S."/>
        </authorList>
    </citation>
    <scope>NUCLEOTIDE SEQUENCE</scope>
    <source>
        <strain evidence="2">MPI-CAGE-AT-0016</strain>
    </source>
</reference>
<dbReference type="Pfam" id="PF04032">
    <property type="entry name" value="Rpr2"/>
    <property type="match status" value="1"/>
</dbReference>
<dbReference type="InterPro" id="IPR007175">
    <property type="entry name" value="Rpr2/Snm1/Rpp21"/>
</dbReference>